<name>A0A915IB70_ROMCU</name>
<dbReference type="Proteomes" id="UP000887565">
    <property type="component" value="Unplaced"/>
</dbReference>
<feature type="compositionally biased region" description="Basic and acidic residues" evidence="1">
    <location>
        <begin position="17"/>
        <end position="26"/>
    </location>
</feature>
<organism evidence="2 3">
    <name type="scientific">Romanomermis culicivorax</name>
    <name type="common">Nematode worm</name>
    <dbReference type="NCBI Taxonomy" id="13658"/>
    <lineage>
        <taxon>Eukaryota</taxon>
        <taxon>Metazoa</taxon>
        <taxon>Ecdysozoa</taxon>
        <taxon>Nematoda</taxon>
        <taxon>Enoplea</taxon>
        <taxon>Dorylaimia</taxon>
        <taxon>Mermithida</taxon>
        <taxon>Mermithoidea</taxon>
        <taxon>Mermithidae</taxon>
        <taxon>Romanomermis</taxon>
    </lineage>
</organism>
<dbReference type="WBParaSite" id="nRc.2.0.1.t11137-RA">
    <property type="protein sequence ID" value="nRc.2.0.1.t11137-RA"/>
    <property type="gene ID" value="nRc.2.0.1.g11137"/>
</dbReference>
<proteinExistence type="predicted"/>
<dbReference type="SUPFAM" id="SSF140996">
    <property type="entry name" value="Hermes dimerisation domain"/>
    <property type="match status" value="1"/>
</dbReference>
<feature type="region of interest" description="Disordered" evidence="1">
    <location>
        <begin position="1"/>
        <end position="26"/>
    </location>
</feature>
<protein>
    <submittedName>
        <fullName evidence="3">Uncharacterized protein</fullName>
    </submittedName>
</protein>
<dbReference type="AlphaFoldDB" id="A0A915IB70"/>
<accession>A0A915IB70</accession>
<evidence type="ECO:0000313" key="3">
    <source>
        <dbReference type="WBParaSite" id="nRc.2.0.1.t11137-RA"/>
    </source>
</evidence>
<reference evidence="3" key="1">
    <citation type="submission" date="2022-11" db="UniProtKB">
        <authorList>
            <consortium name="WormBaseParasite"/>
        </authorList>
    </citation>
    <scope>IDENTIFICATION</scope>
</reference>
<evidence type="ECO:0000313" key="2">
    <source>
        <dbReference type="Proteomes" id="UP000887565"/>
    </source>
</evidence>
<keyword evidence="2" id="KW-1185">Reference proteome</keyword>
<sequence length="106" mass="12218">MRKITSNIEKAARRKERKNDKKKNEEKKLLALKDEMDKKSTLSRFIVQKKMDNANPRSEQIDEVVVQMIAVNDQPLSVVETPGFINLVKKFHGYGFRKNDGFHGSG</sequence>
<evidence type="ECO:0000256" key="1">
    <source>
        <dbReference type="SAM" id="MobiDB-lite"/>
    </source>
</evidence>